<feature type="compositionally biased region" description="Basic and acidic residues" evidence="1">
    <location>
        <begin position="78"/>
        <end position="90"/>
    </location>
</feature>
<evidence type="ECO:0000256" key="1">
    <source>
        <dbReference type="SAM" id="MobiDB-lite"/>
    </source>
</evidence>
<accession>A0A433CYF2</accession>
<name>A0A433CYF2_9FUNG</name>
<dbReference type="OrthoDB" id="2333835at2759"/>
<comment type="caution">
    <text evidence="2">The sequence shown here is derived from an EMBL/GenBank/DDBJ whole genome shotgun (WGS) entry which is preliminary data.</text>
</comment>
<sequence>MNRETNSTFFHFGNSSESRPSQSSVPQLFYFPRFNLSNASADSLARPRGAQRPLEDVDLEELCTQLREGTTALRRRPDRAAKSQAKESKVLKRRRRSPESSPPAANVPHAMTGQPKTNRPPPILGAAQFGSSEQLPACMISLGESNSEMQNLIDVQVPGQVPGQVLGQVLESDDGFAGNTQVATRKNRAVASEVMTTDYLKHSGQNVVSHLVMDHNIAKNHSLHAIFEYCLTTYVNCIGRRFPTFPRKTTFDWYNRTDNPENDIMACTIIYSSIRHGLKMHQNAQFMSMLGTNNVDAIHDHFLDRTIYMFGEQCKPTKHNIIAACFLCMNRAITSEEKNIYYDIAQRMAREIGILPIPVGIEEKEVEKVINARVWWRLRQTGLFLVQTGSIPFTELEKIDMDMIQGPTPCYLDAEDPYDVCNVIAWGHESKIWEIQTSIWNTYNADTGSKISRDTLLAYEEDIIGWYQQLQPSLKTDSTLLPSLELKVEFFASLITLHKEFIPASDEQLTPDSLNSLNKCLASATFMILLLELQVDAGKCQMDVFEFERAVDIAMTCMRMSDEENASLAKGVLVKGYNLIRRTNEHARSIVTEIEGALLEHDPSGSFLNESEMLPELEVGTEIIPELEVGTEIIPELEVGTEIGFGMTSDNVPTMFESYNAQLVATVPREIPPGFVNTFSIGKERKEARFRYYAPDSSKAKSVFVVEDELNIEIEG</sequence>
<feature type="region of interest" description="Disordered" evidence="1">
    <location>
        <begin position="68"/>
        <end position="121"/>
    </location>
</feature>
<evidence type="ECO:0000313" key="3">
    <source>
        <dbReference type="Proteomes" id="UP000268093"/>
    </source>
</evidence>
<keyword evidence="3" id="KW-1185">Reference proteome</keyword>
<evidence type="ECO:0008006" key="4">
    <source>
        <dbReference type="Google" id="ProtNLM"/>
    </source>
</evidence>
<proteinExistence type="predicted"/>
<reference evidence="2 3" key="1">
    <citation type="journal article" date="2018" name="New Phytol.">
        <title>Phylogenomics of Endogonaceae and evolution of mycorrhizas within Mucoromycota.</title>
        <authorList>
            <person name="Chang Y."/>
            <person name="Desiro A."/>
            <person name="Na H."/>
            <person name="Sandor L."/>
            <person name="Lipzen A."/>
            <person name="Clum A."/>
            <person name="Barry K."/>
            <person name="Grigoriev I.V."/>
            <person name="Martin F.M."/>
            <person name="Stajich J.E."/>
            <person name="Smith M.E."/>
            <person name="Bonito G."/>
            <person name="Spatafora J.W."/>
        </authorList>
    </citation>
    <scope>NUCLEOTIDE SEQUENCE [LARGE SCALE GENOMIC DNA]</scope>
    <source>
        <strain evidence="2 3">GMNB39</strain>
    </source>
</reference>
<organism evidence="2 3">
    <name type="scientific">Jimgerdemannia flammicorona</name>
    <dbReference type="NCBI Taxonomy" id="994334"/>
    <lineage>
        <taxon>Eukaryota</taxon>
        <taxon>Fungi</taxon>
        <taxon>Fungi incertae sedis</taxon>
        <taxon>Mucoromycota</taxon>
        <taxon>Mucoromycotina</taxon>
        <taxon>Endogonomycetes</taxon>
        <taxon>Endogonales</taxon>
        <taxon>Endogonaceae</taxon>
        <taxon>Jimgerdemannia</taxon>
    </lineage>
</organism>
<evidence type="ECO:0000313" key="2">
    <source>
        <dbReference type="EMBL" id="RUP43610.1"/>
    </source>
</evidence>
<gene>
    <name evidence="2" type="ORF">BC936DRAFT_136946</name>
</gene>
<feature type="region of interest" description="Disordered" evidence="1">
    <location>
        <begin position="1"/>
        <end position="24"/>
    </location>
</feature>
<protein>
    <recommendedName>
        <fullName evidence="4">Transcription factor domain-containing protein</fullName>
    </recommendedName>
</protein>
<dbReference type="EMBL" id="RBNI01010603">
    <property type="protein sequence ID" value="RUP43610.1"/>
    <property type="molecule type" value="Genomic_DNA"/>
</dbReference>
<dbReference type="Proteomes" id="UP000268093">
    <property type="component" value="Unassembled WGS sequence"/>
</dbReference>
<dbReference type="AlphaFoldDB" id="A0A433CYF2"/>
<feature type="compositionally biased region" description="Low complexity" evidence="1">
    <location>
        <begin position="15"/>
        <end position="24"/>
    </location>
</feature>